<dbReference type="Gene3D" id="3.10.20.90">
    <property type="entry name" value="Phosphatidylinositol 3-kinase Catalytic Subunit, Chain A, domain 1"/>
    <property type="match status" value="1"/>
</dbReference>
<comment type="similarity">
    <text evidence="2 6">Belongs to the ATG5 family.</text>
</comment>
<proteinExistence type="inferred from homology"/>
<name>A0AAF3ESD2_9BILA</name>
<evidence type="ECO:0000256" key="4">
    <source>
        <dbReference type="ARBA" id="ARBA00022843"/>
    </source>
</evidence>
<dbReference type="GO" id="GO:0000422">
    <property type="term" value="P:autophagy of mitochondrion"/>
    <property type="evidence" value="ECO:0007669"/>
    <property type="project" value="TreeGrafter"/>
</dbReference>
<dbReference type="GO" id="GO:0005776">
    <property type="term" value="C:autophagosome"/>
    <property type="evidence" value="ECO:0007669"/>
    <property type="project" value="TreeGrafter"/>
</dbReference>
<protein>
    <recommendedName>
        <fullName evidence="6">Autophagy protein 5</fullName>
    </recommendedName>
</protein>
<keyword evidence="10" id="KW-1185">Reference proteome</keyword>
<accession>A0AAF3ESD2</accession>
<sequence length="261" mass="30620">MDYEVSRKVWDAKVPVEITLESEELADPVRPYYTMLSRCSYFTFVLPKAVQMFSTNCPNLSIDLDNVWLEYNRMPLKTYFPIGVLFDLLKEDESLPWRISLRTKNKPEGLSTVNRDMTQTMFMQAVKEADYLKRKGDMINCMKSDDHKQLWSALSQNQFDAFWSINRKLMECSDSRPFLLLPIRLYERGKSFKQAPIQPTTSGHPTTLEEAIKILDSDIDYNDAKFICHGIQIPLDTPVLWMTRNFAYPDNFVHMCLERKR</sequence>
<dbReference type="GO" id="GO:0034045">
    <property type="term" value="C:phagophore assembly site membrane"/>
    <property type="evidence" value="ECO:0007669"/>
    <property type="project" value="UniProtKB-SubCell"/>
</dbReference>
<dbReference type="GO" id="GO:0006995">
    <property type="term" value="P:cellular response to nitrogen starvation"/>
    <property type="evidence" value="ECO:0007669"/>
    <property type="project" value="TreeGrafter"/>
</dbReference>
<dbReference type="Gene3D" id="3.10.20.620">
    <property type="match status" value="1"/>
</dbReference>
<feature type="domain" description="Autophagy protein ATG5 UblA" evidence="9">
    <location>
        <begin position="9"/>
        <end position="102"/>
    </location>
</feature>
<dbReference type="Proteomes" id="UP000887575">
    <property type="component" value="Unassembled WGS sequence"/>
</dbReference>
<comment type="function">
    <text evidence="6">Involved in autophagic vesicle formation.</text>
</comment>
<evidence type="ECO:0000256" key="6">
    <source>
        <dbReference type="RuleBase" id="RU361202"/>
    </source>
</evidence>
<evidence type="ECO:0000256" key="5">
    <source>
        <dbReference type="ARBA" id="ARBA00023006"/>
    </source>
</evidence>
<dbReference type="GO" id="GO:0061908">
    <property type="term" value="C:phagophore"/>
    <property type="evidence" value="ECO:0007669"/>
    <property type="project" value="TreeGrafter"/>
</dbReference>
<dbReference type="AlphaFoldDB" id="A0AAF3ESD2"/>
<dbReference type="GO" id="GO:0007033">
    <property type="term" value="P:vacuole organization"/>
    <property type="evidence" value="ECO:0007669"/>
    <property type="project" value="UniProtKB-ARBA"/>
</dbReference>
<keyword evidence="6" id="KW-0472">Membrane</keyword>
<comment type="subunit">
    <text evidence="6">Conjugated with ATG12.</text>
</comment>
<evidence type="ECO:0000259" key="7">
    <source>
        <dbReference type="Pfam" id="PF04106"/>
    </source>
</evidence>
<dbReference type="PANTHER" id="PTHR13040">
    <property type="entry name" value="AUTOPHAGY PROTEIN 5"/>
    <property type="match status" value="1"/>
</dbReference>
<dbReference type="WBParaSite" id="MBELARI_LOCUS17043">
    <property type="protein sequence ID" value="MBELARI_LOCUS17043"/>
    <property type="gene ID" value="MBELARI_LOCUS17043"/>
</dbReference>
<dbReference type="InterPro" id="IPR042526">
    <property type="entry name" value="Atg5_HR"/>
</dbReference>
<dbReference type="GO" id="GO:0034274">
    <property type="term" value="C:Atg12-Atg5-Atg16 complex"/>
    <property type="evidence" value="ECO:0007669"/>
    <property type="project" value="TreeGrafter"/>
</dbReference>
<dbReference type="GO" id="GO:0034727">
    <property type="term" value="P:piecemeal microautophagy of the nucleus"/>
    <property type="evidence" value="ECO:0007669"/>
    <property type="project" value="TreeGrafter"/>
</dbReference>
<keyword evidence="5 6" id="KW-0072">Autophagy</keyword>
<feature type="domain" description="Autophagy protein ATG5 alpha-helical bundle region" evidence="8">
    <location>
        <begin position="116"/>
        <end position="171"/>
    </location>
</feature>
<evidence type="ECO:0000259" key="8">
    <source>
        <dbReference type="Pfam" id="PF20637"/>
    </source>
</evidence>
<dbReference type="Gene3D" id="1.10.246.190">
    <property type="entry name" value="Autophagy protein Apg5, helix rich domain"/>
    <property type="match status" value="1"/>
</dbReference>
<keyword evidence="4 6" id="KW-0832">Ubl conjugation</keyword>
<dbReference type="GO" id="GO:0044233">
    <property type="term" value="C:mitochondria-associated endoplasmic reticulum membrane contact site"/>
    <property type="evidence" value="ECO:0007669"/>
    <property type="project" value="TreeGrafter"/>
</dbReference>
<reference evidence="11" key="1">
    <citation type="submission" date="2024-02" db="UniProtKB">
        <authorList>
            <consortium name="WormBaseParasite"/>
        </authorList>
    </citation>
    <scope>IDENTIFICATION</scope>
</reference>
<dbReference type="InterPro" id="IPR048318">
    <property type="entry name" value="ATG5_UblB"/>
</dbReference>
<evidence type="ECO:0000313" key="10">
    <source>
        <dbReference type="Proteomes" id="UP000887575"/>
    </source>
</evidence>
<dbReference type="InterPro" id="IPR007239">
    <property type="entry name" value="Atg5"/>
</dbReference>
<dbReference type="GO" id="GO:0019776">
    <property type="term" value="F:Atg8-family ligase activity"/>
    <property type="evidence" value="ECO:0007669"/>
    <property type="project" value="TreeGrafter"/>
</dbReference>
<organism evidence="10 11">
    <name type="scientific">Mesorhabditis belari</name>
    <dbReference type="NCBI Taxonomy" id="2138241"/>
    <lineage>
        <taxon>Eukaryota</taxon>
        <taxon>Metazoa</taxon>
        <taxon>Ecdysozoa</taxon>
        <taxon>Nematoda</taxon>
        <taxon>Chromadorea</taxon>
        <taxon>Rhabditida</taxon>
        <taxon>Rhabditina</taxon>
        <taxon>Rhabditomorpha</taxon>
        <taxon>Rhabditoidea</taxon>
        <taxon>Rhabditidae</taxon>
        <taxon>Mesorhabditinae</taxon>
        <taxon>Mesorhabditis</taxon>
    </lineage>
</organism>
<dbReference type="InterPro" id="IPR048940">
    <property type="entry name" value="ATG5_HBR"/>
</dbReference>
<feature type="domain" description="Autophagy protein ATG5 UblB" evidence="7">
    <location>
        <begin position="181"/>
        <end position="257"/>
    </location>
</feature>
<dbReference type="InterPro" id="IPR048939">
    <property type="entry name" value="ATG5_UblA"/>
</dbReference>
<comment type="subcellular location">
    <subcellularLocation>
        <location evidence="1 6">Preautophagosomal structure membrane</location>
        <topology evidence="1 6">Peripheral membrane protein</topology>
    </subcellularLocation>
</comment>
<dbReference type="PANTHER" id="PTHR13040:SF2">
    <property type="entry name" value="AUTOPHAGY PROTEIN 5"/>
    <property type="match status" value="1"/>
</dbReference>
<evidence type="ECO:0000256" key="2">
    <source>
        <dbReference type="ARBA" id="ARBA00006910"/>
    </source>
</evidence>
<evidence type="ECO:0000259" key="9">
    <source>
        <dbReference type="Pfam" id="PF20638"/>
    </source>
</evidence>
<evidence type="ECO:0000256" key="3">
    <source>
        <dbReference type="ARBA" id="ARBA00022499"/>
    </source>
</evidence>
<dbReference type="Pfam" id="PF20638">
    <property type="entry name" value="ATG5_UblA"/>
    <property type="match status" value="1"/>
</dbReference>
<evidence type="ECO:0000313" key="11">
    <source>
        <dbReference type="WBParaSite" id="MBELARI_LOCUS17043"/>
    </source>
</evidence>
<keyword evidence="3 6" id="KW-1017">Isopeptide bond</keyword>
<dbReference type="Pfam" id="PF04106">
    <property type="entry name" value="ATG5_UblB"/>
    <property type="match status" value="1"/>
</dbReference>
<evidence type="ECO:0000256" key="1">
    <source>
        <dbReference type="ARBA" id="ARBA00004623"/>
    </source>
</evidence>
<dbReference type="InterPro" id="IPR042527">
    <property type="entry name" value="Atg5_UblA_dom_sf"/>
</dbReference>
<dbReference type="Pfam" id="PF20637">
    <property type="entry name" value="ATG5_HBR"/>
    <property type="match status" value="1"/>
</dbReference>